<dbReference type="GO" id="GO:0016787">
    <property type="term" value="F:hydrolase activity"/>
    <property type="evidence" value="ECO:0007669"/>
    <property type="project" value="UniProtKB-KW"/>
</dbReference>
<keyword evidence="4 8" id="KW-0479">Metal-binding</keyword>
<evidence type="ECO:0000256" key="2">
    <source>
        <dbReference type="ARBA" id="ARBA00022649"/>
    </source>
</evidence>
<dbReference type="InterPro" id="IPR029060">
    <property type="entry name" value="PIN-like_dom_sf"/>
</dbReference>
<keyword evidence="6 8" id="KW-0460">Magnesium</keyword>
<name>A0A2S8BEM3_9MYCO</name>
<dbReference type="SUPFAM" id="SSF88723">
    <property type="entry name" value="PIN domain-like"/>
    <property type="match status" value="1"/>
</dbReference>
<dbReference type="Gene3D" id="3.40.50.1010">
    <property type="entry name" value="5'-nuclease"/>
    <property type="match status" value="1"/>
</dbReference>
<dbReference type="HAMAP" id="MF_00265">
    <property type="entry name" value="VapC_Nob1"/>
    <property type="match status" value="1"/>
</dbReference>
<dbReference type="GO" id="GO:0090729">
    <property type="term" value="F:toxin activity"/>
    <property type="evidence" value="ECO:0007669"/>
    <property type="project" value="UniProtKB-KW"/>
</dbReference>
<dbReference type="EMBL" id="PPEA01000667">
    <property type="protein sequence ID" value="PQM45121.1"/>
    <property type="molecule type" value="Genomic_DNA"/>
</dbReference>
<dbReference type="Proteomes" id="UP000238296">
    <property type="component" value="Unassembled WGS sequence"/>
</dbReference>
<proteinExistence type="inferred from homology"/>
<feature type="domain" description="PIN" evidence="9">
    <location>
        <begin position="10"/>
        <end position="127"/>
    </location>
</feature>
<comment type="similarity">
    <text evidence="7 8">Belongs to the PINc/VapC protein family.</text>
</comment>
<comment type="caution">
    <text evidence="10">The sequence shown here is derived from an EMBL/GenBank/DDBJ whole genome shotgun (WGS) entry which is preliminary data.</text>
</comment>
<dbReference type="InterPro" id="IPR050556">
    <property type="entry name" value="Type_II_TA_system_RNase"/>
</dbReference>
<dbReference type="AlphaFoldDB" id="A0A2S8BEM3"/>
<organism evidence="10 11">
    <name type="scientific">Mycobacterium talmoniae</name>
    <dbReference type="NCBI Taxonomy" id="1858794"/>
    <lineage>
        <taxon>Bacteria</taxon>
        <taxon>Bacillati</taxon>
        <taxon>Actinomycetota</taxon>
        <taxon>Actinomycetes</taxon>
        <taxon>Mycobacteriales</taxon>
        <taxon>Mycobacteriaceae</taxon>
        <taxon>Mycobacterium</taxon>
    </lineage>
</organism>
<sequence length="146" mass="16331">MGAWVSVELLLDNSAFVRLTSPALAEQRAHEIADALEHRRIGVCLPFLLEAGYSARSAADHDELLHELMALPMLHIDTEVESRAVDVQRQLARAGHHRLPPVDLIISALADRHGVGVLHYDHDYDTLATRTDLRFESVWLARRGSL</sequence>
<feature type="binding site" evidence="8">
    <location>
        <position position="103"/>
    </location>
    <ligand>
        <name>Mg(2+)</name>
        <dbReference type="ChEBI" id="CHEBI:18420"/>
    </ligand>
</feature>
<evidence type="ECO:0000256" key="3">
    <source>
        <dbReference type="ARBA" id="ARBA00022722"/>
    </source>
</evidence>
<evidence type="ECO:0000256" key="5">
    <source>
        <dbReference type="ARBA" id="ARBA00022801"/>
    </source>
</evidence>
<evidence type="ECO:0000256" key="7">
    <source>
        <dbReference type="ARBA" id="ARBA00038093"/>
    </source>
</evidence>
<dbReference type="GO" id="GO:0004540">
    <property type="term" value="F:RNA nuclease activity"/>
    <property type="evidence" value="ECO:0007669"/>
    <property type="project" value="InterPro"/>
</dbReference>
<dbReference type="EC" id="3.1.-.-" evidence="8"/>
<evidence type="ECO:0000256" key="1">
    <source>
        <dbReference type="ARBA" id="ARBA00001946"/>
    </source>
</evidence>
<gene>
    <name evidence="10" type="primary">vapC2_2</name>
    <name evidence="8" type="synonym">vapC</name>
    <name evidence="10" type="ORF">C1Y40_04724</name>
</gene>
<feature type="binding site" evidence="8">
    <location>
        <position position="12"/>
    </location>
    <ligand>
        <name>Mg(2+)</name>
        <dbReference type="ChEBI" id="CHEBI:18420"/>
    </ligand>
</feature>
<dbReference type="InterPro" id="IPR002716">
    <property type="entry name" value="PIN_dom"/>
</dbReference>
<comment type="function">
    <text evidence="8">Toxic component of a toxin-antitoxin (TA) system. An RNase.</text>
</comment>
<protein>
    <recommendedName>
        <fullName evidence="8">Ribonuclease VapC</fullName>
        <shortName evidence="8">RNase VapC</shortName>
        <ecNumber evidence="8">3.1.-.-</ecNumber>
    </recommendedName>
    <alternativeName>
        <fullName evidence="8">Toxin VapC</fullName>
    </alternativeName>
</protein>
<evidence type="ECO:0000256" key="4">
    <source>
        <dbReference type="ARBA" id="ARBA00022723"/>
    </source>
</evidence>
<dbReference type="GO" id="GO:0000287">
    <property type="term" value="F:magnesium ion binding"/>
    <property type="evidence" value="ECO:0007669"/>
    <property type="project" value="UniProtKB-UniRule"/>
</dbReference>
<evidence type="ECO:0000256" key="8">
    <source>
        <dbReference type="HAMAP-Rule" id="MF_00265"/>
    </source>
</evidence>
<accession>A0A2S8BEM3</accession>
<keyword evidence="5 8" id="KW-0378">Hydrolase</keyword>
<comment type="cofactor">
    <cofactor evidence="1 8">
        <name>Mg(2+)</name>
        <dbReference type="ChEBI" id="CHEBI:18420"/>
    </cofactor>
</comment>
<evidence type="ECO:0000313" key="10">
    <source>
        <dbReference type="EMBL" id="PQM45121.1"/>
    </source>
</evidence>
<dbReference type="InterPro" id="IPR022907">
    <property type="entry name" value="VapC_family"/>
</dbReference>
<evidence type="ECO:0000313" key="11">
    <source>
        <dbReference type="Proteomes" id="UP000238296"/>
    </source>
</evidence>
<keyword evidence="3 8" id="KW-0540">Nuclease</keyword>
<dbReference type="PANTHER" id="PTHR33653">
    <property type="entry name" value="RIBONUCLEASE VAPC2"/>
    <property type="match status" value="1"/>
</dbReference>
<evidence type="ECO:0000256" key="6">
    <source>
        <dbReference type="ARBA" id="ARBA00022842"/>
    </source>
</evidence>
<dbReference type="PANTHER" id="PTHR33653:SF1">
    <property type="entry name" value="RIBONUCLEASE VAPC2"/>
    <property type="match status" value="1"/>
</dbReference>
<reference evidence="10 11" key="1">
    <citation type="journal article" date="2017" name="Int. J. Syst. Evol. Microbiol.">
        <title>Mycobacterium talmoniae sp. nov., a slowly growing mycobacterium isolated from human respiratory samples.</title>
        <authorList>
            <person name="Davidson R.M."/>
            <person name="DeGroote M.A."/>
            <person name="Marola J.L."/>
            <person name="Buss S."/>
            <person name="Jones V."/>
            <person name="McNeil M.R."/>
            <person name="Freifeld A.G."/>
            <person name="Elaine Epperson L."/>
            <person name="Hasan N.A."/>
            <person name="Jackson M."/>
            <person name="Iwen P.C."/>
            <person name="Salfinger M."/>
            <person name="Strong M."/>
        </authorList>
    </citation>
    <scope>NUCLEOTIDE SEQUENCE [LARGE SCALE GENOMIC DNA]</scope>
    <source>
        <strain evidence="10 11">ATCC BAA-2683</strain>
    </source>
</reference>
<dbReference type="Pfam" id="PF01850">
    <property type="entry name" value="PIN"/>
    <property type="match status" value="1"/>
</dbReference>
<keyword evidence="8" id="KW-0800">Toxin</keyword>
<keyword evidence="2 8" id="KW-1277">Toxin-antitoxin system</keyword>
<evidence type="ECO:0000259" key="9">
    <source>
        <dbReference type="Pfam" id="PF01850"/>
    </source>
</evidence>